<reference evidence="5 6" key="1">
    <citation type="submission" date="2018-07" db="EMBL/GenBank/DDBJ databases">
        <title>Genomic Encyclopedia of Type Strains, Phase III (KMG-III): the genomes of soil and plant-associated and newly described type strains.</title>
        <authorList>
            <person name="Whitman W."/>
        </authorList>
    </citation>
    <scope>NUCLEOTIDE SEQUENCE [LARGE SCALE GENOMIC DNA]</scope>
    <source>
        <strain evidence="5 6">CECT 7287</strain>
    </source>
</reference>
<dbReference type="SUPFAM" id="SSF51215">
    <property type="entry name" value="Regulatory protein AraC"/>
    <property type="match status" value="1"/>
</dbReference>
<accession>A0A3D9KR12</accession>
<dbReference type="PANTHER" id="PTHR43280:SF28">
    <property type="entry name" value="HTH-TYPE TRANSCRIPTIONAL ACTIVATOR RHAS"/>
    <property type="match status" value="1"/>
</dbReference>
<dbReference type="InterPro" id="IPR009057">
    <property type="entry name" value="Homeodomain-like_sf"/>
</dbReference>
<dbReference type="PANTHER" id="PTHR43280">
    <property type="entry name" value="ARAC-FAMILY TRANSCRIPTIONAL REGULATOR"/>
    <property type="match status" value="1"/>
</dbReference>
<evidence type="ECO:0000313" key="6">
    <source>
        <dbReference type="Proteomes" id="UP000256977"/>
    </source>
</evidence>
<keyword evidence="2 5" id="KW-0238">DNA-binding</keyword>
<dbReference type="Pfam" id="PF12833">
    <property type="entry name" value="HTH_18"/>
    <property type="match status" value="1"/>
</dbReference>
<sequence length="299" mass="34670">MEIFKEPIHYQDPVLCLKVWQFEERDGTARQEESMLPATWHYHKEVEFLLVKQGAHNMFTPNRSYTLNEGDVMVIGSSQLHRGRPISKELVYIVLHFDLETYFDPSMMRYYRHFSEVSCPLEELNYIFRENAALRAEAGSIIERIHSEIMEKPVGYEIVASMQIKHLLLTLLRGDSRGLLQAQGGSNSDAMKPVLEYIEQNFSDRIELEEVSRLAGMSYSYFSKAFKKTMGLSFTSFVNRKKIAKAERLLATSGRNIDDIARSVGFENMAHFFKLFKRFNGCTPKEFKQKINAIVPVRE</sequence>
<dbReference type="Gene3D" id="2.60.120.10">
    <property type="entry name" value="Jelly Rolls"/>
    <property type="match status" value="1"/>
</dbReference>
<dbReference type="InterPro" id="IPR020449">
    <property type="entry name" value="Tscrpt_reg_AraC-type_HTH"/>
</dbReference>
<dbReference type="InterPro" id="IPR014710">
    <property type="entry name" value="RmlC-like_jellyroll"/>
</dbReference>
<keyword evidence="1" id="KW-0805">Transcription regulation</keyword>
<evidence type="ECO:0000259" key="4">
    <source>
        <dbReference type="PROSITE" id="PS01124"/>
    </source>
</evidence>
<dbReference type="InterPro" id="IPR003313">
    <property type="entry name" value="AraC-bd"/>
</dbReference>
<dbReference type="PROSITE" id="PS01124">
    <property type="entry name" value="HTH_ARAC_FAMILY_2"/>
    <property type="match status" value="1"/>
</dbReference>
<dbReference type="PRINTS" id="PR00032">
    <property type="entry name" value="HTHARAC"/>
</dbReference>
<dbReference type="Pfam" id="PF02311">
    <property type="entry name" value="AraC_binding"/>
    <property type="match status" value="1"/>
</dbReference>
<keyword evidence="3" id="KW-0804">Transcription</keyword>
<evidence type="ECO:0000256" key="2">
    <source>
        <dbReference type="ARBA" id="ARBA00023125"/>
    </source>
</evidence>
<gene>
    <name evidence="5" type="ORF">DFP98_10171</name>
</gene>
<dbReference type="SMART" id="SM00342">
    <property type="entry name" value="HTH_ARAC"/>
    <property type="match status" value="1"/>
</dbReference>
<dbReference type="RefSeq" id="WP_116058570.1">
    <property type="nucleotide sequence ID" value="NZ_QRDZ01000001.1"/>
</dbReference>
<comment type="caution">
    <text evidence="5">The sequence shown here is derived from an EMBL/GenBank/DDBJ whole genome shotgun (WGS) entry which is preliminary data.</text>
</comment>
<dbReference type="Proteomes" id="UP000256977">
    <property type="component" value="Unassembled WGS sequence"/>
</dbReference>
<feature type="domain" description="HTH araC/xylS-type" evidence="4">
    <location>
        <begin position="192"/>
        <end position="290"/>
    </location>
</feature>
<proteinExistence type="predicted"/>
<keyword evidence="6" id="KW-1185">Reference proteome</keyword>
<dbReference type="InterPro" id="IPR018060">
    <property type="entry name" value="HTH_AraC"/>
</dbReference>
<dbReference type="Gene3D" id="1.10.10.60">
    <property type="entry name" value="Homeodomain-like"/>
    <property type="match status" value="2"/>
</dbReference>
<organism evidence="5 6">
    <name type="scientific">Cohnella phaseoli</name>
    <dbReference type="NCBI Taxonomy" id="456490"/>
    <lineage>
        <taxon>Bacteria</taxon>
        <taxon>Bacillati</taxon>
        <taxon>Bacillota</taxon>
        <taxon>Bacilli</taxon>
        <taxon>Bacillales</taxon>
        <taxon>Paenibacillaceae</taxon>
        <taxon>Cohnella</taxon>
    </lineage>
</organism>
<dbReference type="GO" id="GO:0043565">
    <property type="term" value="F:sequence-specific DNA binding"/>
    <property type="evidence" value="ECO:0007669"/>
    <property type="project" value="InterPro"/>
</dbReference>
<dbReference type="PROSITE" id="PS00041">
    <property type="entry name" value="HTH_ARAC_FAMILY_1"/>
    <property type="match status" value="1"/>
</dbReference>
<evidence type="ECO:0000256" key="1">
    <source>
        <dbReference type="ARBA" id="ARBA00023015"/>
    </source>
</evidence>
<evidence type="ECO:0000313" key="5">
    <source>
        <dbReference type="EMBL" id="RED89100.1"/>
    </source>
</evidence>
<dbReference type="GO" id="GO:0003700">
    <property type="term" value="F:DNA-binding transcription factor activity"/>
    <property type="evidence" value="ECO:0007669"/>
    <property type="project" value="InterPro"/>
</dbReference>
<dbReference type="InterPro" id="IPR037923">
    <property type="entry name" value="HTH-like"/>
</dbReference>
<dbReference type="AlphaFoldDB" id="A0A3D9KR12"/>
<evidence type="ECO:0000256" key="3">
    <source>
        <dbReference type="ARBA" id="ARBA00023163"/>
    </source>
</evidence>
<dbReference type="InterPro" id="IPR018062">
    <property type="entry name" value="HTH_AraC-typ_CS"/>
</dbReference>
<protein>
    <submittedName>
        <fullName evidence="5">AraC-like DNA-binding protein</fullName>
    </submittedName>
</protein>
<dbReference type="EMBL" id="QRDZ01000001">
    <property type="protein sequence ID" value="RED89100.1"/>
    <property type="molecule type" value="Genomic_DNA"/>
</dbReference>
<dbReference type="OrthoDB" id="288481at2"/>
<dbReference type="SUPFAM" id="SSF46689">
    <property type="entry name" value="Homeodomain-like"/>
    <property type="match status" value="2"/>
</dbReference>
<name>A0A3D9KR12_9BACL</name>